<comment type="caution">
    <text evidence="1">The sequence shown here is derived from an EMBL/GenBank/DDBJ whole genome shotgun (WGS) entry which is preliminary data.</text>
</comment>
<dbReference type="AlphaFoldDB" id="A0A8T0C522"/>
<proteinExistence type="predicted"/>
<organism evidence="1 2">
    <name type="scientific">Pseudoalteromonas rubra</name>
    <dbReference type="NCBI Taxonomy" id="43658"/>
    <lineage>
        <taxon>Bacteria</taxon>
        <taxon>Pseudomonadati</taxon>
        <taxon>Pseudomonadota</taxon>
        <taxon>Gammaproteobacteria</taxon>
        <taxon>Alteromonadales</taxon>
        <taxon>Pseudoalteromonadaceae</taxon>
        <taxon>Pseudoalteromonas</taxon>
    </lineage>
</organism>
<reference evidence="1 2" key="1">
    <citation type="journal article" date="2012" name="J. Bacteriol.">
        <title>Genome sequence of the cycloprodigiosin-producing bacterial strain Pseudoalteromonas rubra ATCC 29570(T).</title>
        <authorList>
            <person name="Xie B.B."/>
            <person name="Shu Y.L."/>
            <person name="Qin Q.L."/>
            <person name="Rong J.C."/>
            <person name="Zhang X.Y."/>
            <person name="Chen X.L."/>
            <person name="Zhou B.C."/>
            <person name="Zhang Y.Z."/>
        </authorList>
    </citation>
    <scope>NUCLEOTIDE SEQUENCE [LARGE SCALE GENOMIC DNA]</scope>
    <source>
        <strain evidence="1 2">DSM 6842</strain>
    </source>
</reference>
<accession>A0A8T0C522</accession>
<name>A0A8T0C522_9GAMM</name>
<gene>
    <name evidence="1" type="ORF">PRUB_a3533</name>
</gene>
<evidence type="ECO:0000313" key="1">
    <source>
        <dbReference type="EMBL" id="KAF7783697.1"/>
    </source>
</evidence>
<protein>
    <submittedName>
        <fullName evidence="1">Uncharacterized protein</fullName>
    </submittedName>
</protein>
<sequence length="39" mass="4463">MGRWQRGLSDIYLPGKTCICHYISKGLNEAFYFPGPELT</sequence>
<dbReference type="Proteomes" id="UP000016480">
    <property type="component" value="Unassembled WGS sequence"/>
</dbReference>
<evidence type="ECO:0000313" key="2">
    <source>
        <dbReference type="Proteomes" id="UP000016480"/>
    </source>
</evidence>
<dbReference type="EMBL" id="AHCD03000043">
    <property type="protein sequence ID" value="KAF7783697.1"/>
    <property type="molecule type" value="Genomic_DNA"/>
</dbReference>